<organism evidence="2 3">
    <name type="scientific">Ilyodon furcidens</name>
    <name type="common">goldbreast splitfin</name>
    <dbReference type="NCBI Taxonomy" id="33524"/>
    <lineage>
        <taxon>Eukaryota</taxon>
        <taxon>Metazoa</taxon>
        <taxon>Chordata</taxon>
        <taxon>Craniata</taxon>
        <taxon>Vertebrata</taxon>
        <taxon>Euteleostomi</taxon>
        <taxon>Actinopterygii</taxon>
        <taxon>Neopterygii</taxon>
        <taxon>Teleostei</taxon>
        <taxon>Neoteleostei</taxon>
        <taxon>Acanthomorphata</taxon>
        <taxon>Ovalentaria</taxon>
        <taxon>Atherinomorphae</taxon>
        <taxon>Cyprinodontiformes</taxon>
        <taxon>Goodeidae</taxon>
        <taxon>Ilyodon</taxon>
    </lineage>
</organism>
<proteinExistence type="predicted"/>
<keyword evidence="3" id="KW-1185">Reference proteome</keyword>
<feature type="transmembrane region" description="Helical" evidence="1">
    <location>
        <begin position="88"/>
        <end position="110"/>
    </location>
</feature>
<accession>A0ABV0VJH3</accession>
<name>A0ABV0VJH3_9TELE</name>
<dbReference type="EMBL" id="JAHRIQ010109739">
    <property type="protein sequence ID" value="MEQ2257259.1"/>
    <property type="molecule type" value="Genomic_DNA"/>
</dbReference>
<reference evidence="2 3" key="1">
    <citation type="submission" date="2021-06" db="EMBL/GenBank/DDBJ databases">
        <authorList>
            <person name="Palmer J.M."/>
        </authorList>
    </citation>
    <scope>NUCLEOTIDE SEQUENCE [LARGE SCALE GENOMIC DNA]</scope>
    <source>
        <strain evidence="3">if_2019</strain>
        <tissue evidence="2">Muscle</tissue>
    </source>
</reference>
<evidence type="ECO:0000256" key="1">
    <source>
        <dbReference type="SAM" id="Phobius"/>
    </source>
</evidence>
<evidence type="ECO:0000313" key="2">
    <source>
        <dbReference type="EMBL" id="MEQ2257259.1"/>
    </source>
</evidence>
<comment type="caution">
    <text evidence="2">The sequence shown here is derived from an EMBL/GenBank/DDBJ whole genome shotgun (WGS) entry which is preliminary data.</text>
</comment>
<keyword evidence="1" id="KW-1133">Transmembrane helix</keyword>
<sequence length="118" mass="13563">MCYINKLALPLNFLETLLSGWFQTIVLLHSLCQFSFRSKTDVQTFSINTFCWRTEFMIPLIMASGPGLDAAKQSQTITLPPQCLYDVLFFQMVPCFLHLWIMVFIVVLCCPKALEFAL</sequence>
<protein>
    <submittedName>
        <fullName evidence="2">Uncharacterized protein</fullName>
    </submittedName>
</protein>
<dbReference type="Proteomes" id="UP001482620">
    <property type="component" value="Unassembled WGS sequence"/>
</dbReference>
<gene>
    <name evidence="2" type="ORF">ILYODFUR_032902</name>
</gene>
<evidence type="ECO:0000313" key="3">
    <source>
        <dbReference type="Proteomes" id="UP001482620"/>
    </source>
</evidence>
<keyword evidence="1" id="KW-0812">Transmembrane</keyword>
<keyword evidence="1" id="KW-0472">Membrane</keyword>